<dbReference type="Gene3D" id="2.60.40.10">
    <property type="entry name" value="Immunoglobulins"/>
    <property type="match status" value="3"/>
</dbReference>
<dbReference type="Pfam" id="PF07686">
    <property type="entry name" value="V-set"/>
    <property type="match status" value="2"/>
</dbReference>
<gene>
    <name evidence="15" type="ORF">FQA47_016673</name>
</gene>
<feature type="domain" description="Ig-like" evidence="14">
    <location>
        <begin position="25"/>
        <end position="121"/>
    </location>
</feature>
<keyword evidence="10" id="KW-0393">Immunoglobulin domain</keyword>
<evidence type="ECO:0000256" key="8">
    <source>
        <dbReference type="ARBA" id="ARBA00023170"/>
    </source>
</evidence>
<evidence type="ECO:0000256" key="13">
    <source>
        <dbReference type="SAM" id="SignalP"/>
    </source>
</evidence>
<evidence type="ECO:0000256" key="4">
    <source>
        <dbReference type="ARBA" id="ARBA00022729"/>
    </source>
</evidence>
<dbReference type="GO" id="GO:0006955">
    <property type="term" value="P:immune response"/>
    <property type="evidence" value="ECO:0007669"/>
    <property type="project" value="TreeGrafter"/>
</dbReference>
<evidence type="ECO:0000256" key="9">
    <source>
        <dbReference type="ARBA" id="ARBA00023180"/>
    </source>
</evidence>
<dbReference type="PANTHER" id="PTHR25466:SF14">
    <property type="entry name" value="BUTYROPHILIN SUBFAMILY 2 MEMBER A2-LIKE-RELATED"/>
    <property type="match status" value="1"/>
</dbReference>
<keyword evidence="3 12" id="KW-0812">Transmembrane</keyword>
<accession>A0A834BVV3</accession>
<dbReference type="SUPFAM" id="SSF48726">
    <property type="entry name" value="Immunoglobulin"/>
    <property type="match status" value="2"/>
</dbReference>
<keyword evidence="9" id="KW-0325">Glycoprotein</keyword>
<dbReference type="GO" id="GO:0042102">
    <property type="term" value="P:positive regulation of T cell proliferation"/>
    <property type="evidence" value="ECO:0007669"/>
    <property type="project" value="TreeGrafter"/>
</dbReference>
<dbReference type="InterPro" id="IPR036179">
    <property type="entry name" value="Ig-like_dom_sf"/>
</dbReference>
<keyword evidence="6 12" id="KW-0472">Membrane</keyword>
<dbReference type="InterPro" id="IPR007110">
    <property type="entry name" value="Ig-like_dom"/>
</dbReference>
<evidence type="ECO:0000256" key="5">
    <source>
        <dbReference type="ARBA" id="ARBA00022989"/>
    </source>
</evidence>
<organism evidence="15 16">
    <name type="scientific">Oryzias melastigma</name>
    <name type="common">Marine medaka</name>
    <dbReference type="NCBI Taxonomy" id="30732"/>
    <lineage>
        <taxon>Eukaryota</taxon>
        <taxon>Metazoa</taxon>
        <taxon>Chordata</taxon>
        <taxon>Craniata</taxon>
        <taxon>Vertebrata</taxon>
        <taxon>Euteleostomi</taxon>
        <taxon>Actinopterygii</taxon>
        <taxon>Neopterygii</taxon>
        <taxon>Teleostei</taxon>
        <taxon>Neoteleostei</taxon>
        <taxon>Acanthomorphata</taxon>
        <taxon>Ovalentaria</taxon>
        <taxon>Atherinomorphae</taxon>
        <taxon>Beloniformes</taxon>
        <taxon>Adrianichthyidae</taxon>
        <taxon>Oryziinae</taxon>
        <taxon>Oryzias</taxon>
    </lineage>
</organism>
<keyword evidence="7" id="KW-1015">Disulfide bond</keyword>
<dbReference type="GO" id="GO:0071222">
    <property type="term" value="P:cellular response to lipopolysaccharide"/>
    <property type="evidence" value="ECO:0007669"/>
    <property type="project" value="TreeGrafter"/>
</dbReference>
<evidence type="ECO:0000256" key="11">
    <source>
        <dbReference type="SAM" id="MobiDB-lite"/>
    </source>
</evidence>
<evidence type="ECO:0000256" key="6">
    <source>
        <dbReference type="ARBA" id="ARBA00023136"/>
    </source>
</evidence>
<dbReference type="AlphaFoldDB" id="A0A834BVV3"/>
<proteinExistence type="predicted"/>
<feature type="domain" description="Ig-like" evidence="14">
    <location>
        <begin position="211"/>
        <end position="324"/>
    </location>
</feature>
<evidence type="ECO:0000256" key="10">
    <source>
        <dbReference type="ARBA" id="ARBA00023319"/>
    </source>
</evidence>
<keyword evidence="5 12" id="KW-1133">Transmembrane helix</keyword>
<dbReference type="PANTHER" id="PTHR25466">
    <property type="entry name" value="T-LYMPHOCYTE ACTIVATION ANTIGEN"/>
    <property type="match status" value="1"/>
</dbReference>
<feature type="signal peptide" evidence="13">
    <location>
        <begin position="1"/>
        <end position="19"/>
    </location>
</feature>
<evidence type="ECO:0000256" key="2">
    <source>
        <dbReference type="ARBA" id="ARBA00022475"/>
    </source>
</evidence>
<dbReference type="GO" id="GO:0009897">
    <property type="term" value="C:external side of plasma membrane"/>
    <property type="evidence" value="ECO:0007669"/>
    <property type="project" value="TreeGrafter"/>
</dbReference>
<evidence type="ECO:0000256" key="3">
    <source>
        <dbReference type="ARBA" id="ARBA00022692"/>
    </source>
</evidence>
<evidence type="ECO:0000256" key="1">
    <source>
        <dbReference type="ARBA" id="ARBA00004251"/>
    </source>
</evidence>
<evidence type="ECO:0000313" key="15">
    <source>
        <dbReference type="EMBL" id="KAF6718242.1"/>
    </source>
</evidence>
<evidence type="ECO:0000313" key="16">
    <source>
        <dbReference type="Proteomes" id="UP000646548"/>
    </source>
</evidence>
<dbReference type="GO" id="GO:0042130">
    <property type="term" value="P:negative regulation of T cell proliferation"/>
    <property type="evidence" value="ECO:0007669"/>
    <property type="project" value="TreeGrafter"/>
</dbReference>
<keyword evidence="8" id="KW-0675">Receptor</keyword>
<keyword evidence="4 13" id="KW-0732">Signal</keyword>
<dbReference type="InterPro" id="IPR051713">
    <property type="entry name" value="T-cell_Activation_Regulation"/>
</dbReference>
<dbReference type="GO" id="GO:0031295">
    <property type="term" value="P:T cell costimulation"/>
    <property type="evidence" value="ECO:0007669"/>
    <property type="project" value="TreeGrafter"/>
</dbReference>
<keyword evidence="2" id="KW-1003">Cell membrane</keyword>
<dbReference type="InterPro" id="IPR013783">
    <property type="entry name" value="Ig-like_fold"/>
</dbReference>
<dbReference type="Proteomes" id="UP000646548">
    <property type="component" value="Unassembled WGS sequence"/>
</dbReference>
<dbReference type="InterPro" id="IPR013106">
    <property type="entry name" value="Ig_V-set"/>
</dbReference>
<feature type="transmembrane region" description="Helical" evidence="12">
    <location>
        <begin position="338"/>
        <end position="360"/>
    </location>
</feature>
<comment type="subcellular location">
    <subcellularLocation>
        <location evidence="1">Cell membrane</location>
        <topology evidence="1">Single-pass type I membrane protein</topology>
    </subcellularLocation>
</comment>
<dbReference type="PROSITE" id="PS50835">
    <property type="entry name" value="IG_LIKE"/>
    <property type="match status" value="2"/>
</dbReference>
<dbReference type="SMART" id="SM00409">
    <property type="entry name" value="IG"/>
    <property type="match status" value="2"/>
</dbReference>
<dbReference type="GO" id="GO:0007166">
    <property type="term" value="P:cell surface receptor signaling pathway"/>
    <property type="evidence" value="ECO:0007669"/>
    <property type="project" value="TreeGrafter"/>
</dbReference>
<name>A0A834BVV3_ORYME</name>
<reference evidence="15" key="1">
    <citation type="journal article" name="BMC Genomics">
        <title>Long-read sequencing and de novo genome assembly of marine medaka (Oryzias melastigma).</title>
        <authorList>
            <person name="Liang P."/>
            <person name="Saqib H.S.A."/>
            <person name="Ni X."/>
            <person name="Shen Y."/>
        </authorList>
    </citation>
    <scope>NUCLEOTIDE SEQUENCE</scope>
    <source>
        <strain evidence="15">Bigg-433</strain>
    </source>
</reference>
<feature type="chain" id="PRO_5032464701" evidence="13">
    <location>
        <begin position="20"/>
        <end position="391"/>
    </location>
</feature>
<feature type="region of interest" description="Disordered" evidence="11">
    <location>
        <begin position="369"/>
        <end position="391"/>
    </location>
</feature>
<evidence type="ECO:0000259" key="14">
    <source>
        <dbReference type="PROSITE" id="PS50835"/>
    </source>
</evidence>
<dbReference type="EMBL" id="WKFB01000764">
    <property type="protein sequence ID" value="KAF6718242.1"/>
    <property type="molecule type" value="Genomic_DNA"/>
</dbReference>
<evidence type="ECO:0000256" key="7">
    <source>
        <dbReference type="ARBA" id="ARBA00023157"/>
    </source>
</evidence>
<protein>
    <submittedName>
        <fullName evidence="15">HERV-H LTR-associating protein 2</fullName>
    </submittedName>
</protein>
<dbReference type="InterPro" id="IPR003599">
    <property type="entry name" value="Ig_sub"/>
</dbReference>
<sequence length="391" mass="43766">MSVIRTWACLLLWISSATPDKTPEVSVTCFISEDCMLPCSFQTGAEETVEWFKQDKLMYKFAQKTQQHFTHQQLAGRAYVSPQQVSQGNATLVLKMSSLRDRGTYRCHVNSSAGQHDATVILRVEAPIRGLFLELSRLSGFEEMKCIVQDVFPAPRVTWETEPPTLEAFKPVTRMTADKRGLYTVDSRLRRMEGQPDLIYICKMTPPYGGPAWTSSLREREIKGYEGKDLTLPCSAPTYLNKPSLQWSFSTSDESSQILTYNSRSGRSITSPSWGDQVELDIYKVPFGDGSVRLMNPKASQNAGGYTCQFSTPYSTHTERNKVTFSAGQGSPEKETSFWWIFGLLAGLLLLVLTGMFAYLKLRAKKQKTTNKSEEEAELNSVRASSAAAGQ</sequence>
<evidence type="ECO:0000256" key="12">
    <source>
        <dbReference type="SAM" id="Phobius"/>
    </source>
</evidence>
<comment type="caution">
    <text evidence="15">The sequence shown here is derived from an EMBL/GenBank/DDBJ whole genome shotgun (WGS) entry which is preliminary data.</text>
</comment>